<feature type="region of interest" description="Disordered" evidence="1">
    <location>
        <begin position="310"/>
        <end position="377"/>
    </location>
</feature>
<dbReference type="EMBL" id="CP039396">
    <property type="protein sequence ID" value="QCD42057.1"/>
    <property type="molecule type" value="Genomic_DNA"/>
</dbReference>
<feature type="compositionally biased region" description="Low complexity" evidence="1">
    <location>
        <begin position="325"/>
        <end position="335"/>
    </location>
</feature>
<proteinExistence type="predicted"/>
<reference evidence="4" key="1">
    <citation type="submission" date="2019-02" db="EMBL/GenBank/DDBJ databases">
        <title>Isolation and identification of novel species under the genus Muribaculum.</title>
        <authorList>
            <person name="Miyake S."/>
            <person name="Ding Y."/>
            <person name="Low A."/>
            <person name="Soh M."/>
            <person name="Seedorf H."/>
        </authorList>
    </citation>
    <scope>NUCLEOTIDE SEQUENCE [LARGE SCALE GENOMIC DNA]</scope>
    <source>
        <strain evidence="4">H5</strain>
    </source>
</reference>
<dbReference type="Pfam" id="PF19841">
    <property type="entry name" value="GldN"/>
    <property type="match status" value="1"/>
</dbReference>
<evidence type="ECO:0000313" key="3">
    <source>
        <dbReference type="EMBL" id="QCD42057.1"/>
    </source>
</evidence>
<evidence type="ECO:0000256" key="1">
    <source>
        <dbReference type="SAM" id="MobiDB-lite"/>
    </source>
</evidence>
<feature type="chain" id="PRO_5020390059" evidence="2">
    <location>
        <begin position="20"/>
        <end position="377"/>
    </location>
</feature>
<protein>
    <submittedName>
        <fullName evidence="3">Gliding motility protein GldN</fullName>
    </submittedName>
</protein>
<feature type="compositionally biased region" description="Basic residues" evidence="1">
    <location>
        <begin position="351"/>
        <end position="360"/>
    </location>
</feature>
<dbReference type="InterPro" id="IPR019847">
    <property type="entry name" value="Gliding_motility_assoc_GldN"/>
</dbReference>
<organism evidence="3 4">
    <name type="scientific">Duncaniella dubosii</name>
    <dbReference type="NCBI Taxonomy" id="2518971"/>
    <lineage>
        <taxon>Bacteria</taxon>
        <taxon>Pseudomonadati</taxon>
        <taxon>Bacteroidota</taxon>
        <taxon>Bacteroidia</taxon>
        <taxon>Bacteroidales</taxon>
        <taxon>Muribaculaceae</taxon>
        <taxon>Duncaniella</taxon>
    </lineage>
</organism>
<keyword evidence="4" id="KW-1185">Reference proteome</keyword>
<sequence length="377" mass="43314">MKKYLLTAIAIFISASVFAQESSSSSVVRRRTADDRNTAKTNTGVTQRMQQHFDSSPVSDSELQWMRVIYRQIDLMKDENAALYYPDEPVDGQENLFRIILGRMANNELTGYEYLDGREMFTDNYKVNMRDVLDRFHIIYSDAKGSTERNPKFIIEEADVPSSEVLSYYVIERWEFDKRNNRMRTRIEAVCPVLHRAGDFGGEAVKYPMFWVKYDDLRPYLTTHNIFTNDDNNLATCTYDDYFQLNLYKGDIYKTRNLKNRSLMQLHPDPDELAHAQDSIQKRLDSFEDKLWVPSLEELAARREAAEKAELAAAGETPATKEVSESSSTKTTIRSARSKRGTTKSSSPKTKPAKVKKAKAPKASSSSAVRSVRNRRR</sequence>
<dbReference type="RefSeq" id="WP_136415008.1">
    <property type="nucleotide sequence ID" value="NZ_CP039396.1"/>
</dbReference>
<dbReference type="AlphaFoldDB" id="A0A4P7W2H3"/>
<dbReference type="Proteomes" id="UP000297149">
    <property type="component" value="Chromosome"/>
</dbReference>
<evidence type="ECO:0000313" key="4">
    <source>
        <dbReference type="Proteomes" id="UP000297149"/>
    </source>
</evidence>
<gene>
    <name evidence="3" type="primary">gldN</name>
    <name evidence="3" type="ORF">E7747_07070</name>
</gene>
<feature type="signal peptide" evidence="2">
    <location>
        <begin position="1"/>
        <end position="19"/>
    </location>
</feature>
<evidence type="ECO:0000256" key="2">
    <source>
        <dbReference type="SAM" id="SignalP"/>
    </source>
</evidence>
<accession>A0A4P7W2H3</accession>
<keyword evidence="2" id="KW-0732">Signal</keyword>
<feature type="compositionally biased region" description="Polar residues" evidence="1">
    <location>
        <begin position="39"/>
        <end position="53"/>
    </location>
</feature>
<dbReference type="NCBIfam" id="TIGR03523">
    <property type="entry name" value="GldN"/>
    <property type="match status" value="1"/>
</dbReference>
<feature type="compositionally biased region" description="Low complexity" evidence="1">
    <location>
        <begin position="361"/>
        <end position="371"/>
    </location>
</feature>
<feature type="region of interest" description="Disordered" evidence="1">
    <location>
        <begin position="26"/>
        <end position="53"/>
    </location>
</feature>
<name>A0A4P7W2H3_9BACT</name>
<dbReference type="KEGG" id="ddb:E7747_07070"/>